<comment type="caution">
    <text evidence="8">The sequence shown here is derived from an EMBL/GenBank/DDBJ whole genome shotgun (WGS) entry which is preliminary data.</text>
</comment>
<accession>K2MZC7</accession>
<feature type="region of interest" description="Disordered" evidence="6">
    <location>
        <begin position="486"/>
        <end position="510"/>
    </location>
</feature>
<dbReference type="Gene3D" id="3.40.640.10">
    <property type="entry name" value="Type I PLP-dependent aspartate aminotransferase-like (Major domain)"/>
    <property type="match status" value="1"/>
</dbReference>
<evidence type="ECO:0000256" key="4">
    <source>
        <dbReference type="ARBA" id="ARBA00023125"/>
    </source>
</evidence>
<dbReference type="AlphaFoldDB" id="K2MZC7"/>
<keyword evidence="4" id="KW-0238">DNA-binding</keyword>
<dbReference type="GO" id="GO:0003677">
    <property type="term" value="F:DNA binding"/>
    <property type="evidence" value="ECO:0007669"/>
    <property type="project" value="UniProtKB-KW"/>
</dbReference>
<evidence type="ECO:0000256" key="2">
    <source>
        <dbReference type="ARBA" id="ARBA00022898"/>
    </source>
</evidence>
<name>K2MZC7_9HYPH</name>
<dbReference type="SMART" id="SM00345">
    <property type="entry name" value="HTH_GNTR"/>
    <property type="match status" value="1"/>
</dbReference>
<dbReference type="Gene3D" id="1.10.10.10">
    <property type="entry name" value="Winged helix-like DNA-binding domain superfamily/Winged helix DNA-binding domain"/>
    <property type="match status" value="1"/>
</dbReference>
<organism evidence="8 9">
    <name type="scientific">Nitratireductor indicus C115</name>
    <dbReference type="NCBI Taxonomy" id="1231190"/>
    <lineage>
        <taxon>Bacteria</taxon>
        <taxon>Pseudomonadati</taxon>
        <taxon>Pseudomonadota</taxon>
        <taxon>Alphaproteobacteria</taxon>
        <taxon>Hyphomicrobiales</taxon>
        <taxon>Phyllobacteriaceae</taxon>
        <taxon>Nitratireductor</taxon>
    </lineage>
</organism>
<dbReference type="GO" id="GO:0003700">
    <property type="term" value="F:DNA-binding transcription factor activity"/>
    <property type="evidence" value="ECO:0007669"/>
    <property type="project" value="InterPro"/>
</dbReference>
<dbReference type="InterPro" id="IPR051446">
    <property type="entry name" value="HTH_trans_reg/aminotransferase"/>
</dbReference>
<comment type="similarity">
    <text evidence="1">In the C-terminal section; belongs to the class-I pyridoxal-phosphate-dependent aminotransferase family.</text>
</comment>
<dbReference type="RefSeq" id="WP_009452364.1">
    <property type="nucleotide sequence ID" value="NZ_AMSI01000017.1"/>
</dbReference>
<dbReference type="STRING" id="721133.SAMN05216176_104250"/>
<dbReference type="CDD" id="cd00609">
    <property type="entry name" value="AAT_like"/>
    <property type="match status" value="1"/>
</dbReference>
<protein>
    <submittedName>
        <fullName evidence="8">GntR family transcriptional regulator</fullName>
    </submittedName>
</protein>
<evidence type="ECO:0000256" key="3">
    <source>
        <dbReference type="ARBA" id="ARBA00023015"/>
    </source>
</evidence>
<keyword evidence="9" id="KW-1185">Reference proteome</keyword>
<gene>
    <name evidence="8" type="ORF">NA8A_20702</name>
</gene>
<dbReference type="InterPro" id="IPR036390">
    <property type="entry name" value="WH_DNA-bd_sf"/>
</dbReference>
<dbReference type="InterPro" id="IPR004839">
    <property type="entry name" value="Aminotransferase_I/II_large"/>
</dbReference>
<dbReference type="CDD" id="cd07377">
    <property type="entry name" value="WHTH_GntR"/>
    <property type="match status" value="1"/>
</dbReference>
<feature type="compositionally biased region" description="Gly residues" evidence="6">
    <location>
        <begin position="501"/>
        <end position="510"/>
    </location>
</feature>
<dbReference type="OrthoDB" id="9802328at2"/>
<dbReference type="InterPro" id="IPR015421">
    <property type="entry name" value="PyrdxlP-dep_Trfase_major"/>
</dbReference>
<keyword evidence="2" id="KW-0663">Pyridoxal phosphate</keyword>
<proteinExistence type="inferred from homology"/>
<dbReference type="SUPFAM" id="SSF46785">
    <property type="entry name" value="Winged helix' DNA-binding domain"/>
    <property type="match status" value="1"/>
</dbReference>
<dbReference type="Proteomes" id="UP000007374">
    <property type="component" value="Unassembled WGS sequence"/>
</dbReference>
<evidence type="ECO:0000259" key="7">
    <source>
        <dbReference type="PROSITE" id="PS50949"/>
    </source>
</evidence>
<dbReference type="Pfam" id="PF00392">
    <property type="entry name" value="GntR"/>
    <property type="match status" value="1"/>
</dbReference>
<dbReference type="InterPro" id="IPR015424">
    <property type="entry name" value="PyrdxlP-dep_Trfase"/>
</dbReference>
<dbReference type="PROSITE" id="PS50949">
    <property type="entry name" value="HTH_GNTR"/>
    <property type="match status" value="1"/>
</dbReference>
<dbReference type="EMBL" id="AMSI01000017">
    <property type="protein sequence ID" value="EKF40583.1"/>
    <property type="molecule type" value="Genomic_DNA"/>
</dbReference>
<dbReference type="InterPro" id="IPR036388">
    <property type="entry name" value="WH-like_DNA-bd_sf"/>
</dbReference>
<evidence type="ECO:0000256" key="5">
    <source>
        <dbReference type="ARBA" id="ARBA00023163"/>
    </source>
</evidence>
<feature type="domain" description="HTH gntR-type" evidence="7">
    <location>
        <begin position="23"/>
        <end position="91"/>
    </location>
</feature>
<keyword evidence="5" id="KW-0804">Transcription</keyword>
<dbReference type="GO" id="GO:0030170">
    <property type="term" value="F:pyridoxal phosphate binding"/>
    <property type="evidence" value="ECO:0007669"/>
    <property type="project" value="InterPro"/>
</dbReference>
<sequence length="510" mass="56915">MTTLERRGPALSLRLNFDKTKPIPLYEQLRVQLVALLKERQLPPAQRMPSARSLALENGVSRTTVEESYNALVQEGLLVRVPGSGTYVAPVPAGLRYAVKGVQVGIGSGPSSIHHRNCGAPITSLVVETEKFGKDWNLAAKNVLRKFPRRLLEYGDPLGQLGLREQIAHHLAKRRGILCDPEQVVITSGSQQAIYLTLSVLLQARDRIVVEDPCYQNTVDLLRFQKLDIIPVPVDEHGLVVKRAPPAQAVYVTPSFQYPLGVEMSLERRLQLLAWAERNDAWIIEDDYGSESIYQSCPETSLFTLSNSRQVIYTGSFSRTLFPGLRLGYMVLPASMVDAFARLKGLIDRETSGWNQLLLEEFLRNGKIDPYIRRTWKAYDRLRTVFIQAAETHLSDKLVITRKSAGAFATFFLRAHCNDVAIAKHADDSGLFVRALSPCYLTAQPRYGLLVYYHTVCLDTYERQVRGLARRILQCEADAGHARRYSPQRLCGPPQEAGPGHPEGQGGGGV</sequence>
<evidence type="ECO:0000256" key="6">
    <source>
        <dbReference type="SAM" id="MobiDB-lite"/>
    </source>
</evidence>
<dbReference type="InterPro" id="IPR000524">
    <property type="entry name" value="Tscrpt_reg_HTH_GntR"/>
</dbReference>
<dbReference type="eggNOG" id="COG1167">
    <property type="taxonomic scope" value="Bacteria"/>
</dbReference>
<evidence type="ECO:0000256" key="1">
    <source>
        <dbReference type="ARBA" id="ARBA00005384"/>
    </source>
</evidence>
<evidence type="ECO:0000313" key="8">
    <source>
        <dbReference type="EMBL" id="EKF40583.1"/>
    </source>
</evidence>
<dbReference type="PANTHER" id="PTHR46577:SF1">
    <property type="entry name" value="HTH-TYPE TRANSCRIPTIONAL REGULATORY PROTEIN GABR"/>
    <property type="match status" value="1"/>
</dbReference>
<dbReference type="PATRIC" id="fig|1231190.3.peg.4280"/>
<dbReference type="Pfam" id="PF00155">
    <property type="entry name" value="Aminotran_1_2"/>
    <property type="match status" value="1"/>
</dbReference>
<dbReference type="SUPFAM" id="SSF53383">
    <property type="entry name" value="PLP-dependent transferases"/>
    <property type="match status" value="1"/>
</dbReference>
<dbReference type="PANTHER" id="PTHR46577">
    <property type="entry name" value="HTH-TYPE TRANSCRIPTIONAL REGULATORY PROTEIN GABR"/>
    <property type="match status" value="1"/>
</dbReference>
<evidence type="ECO:0000313" key="9">
    <source>
        <dbReference type="Proteomes" id="UP000007374"/>
    </source>
</evidence>
<reference evidence="8 9" key="1">
    <citation type="journal article" date="2012" name="J. Bacteriol.">
        <title>Genome Sequence of Nitratireductor indicus Type Strain C115.</title>
        <authorList>
            <person name="Lai Q."/>
            <person name="Li G."/>
            <person name="Yu Z."/>
            <person name="Shao Z."/>
        </authorList>
    </citation>
    <scope>NUCLEOTIDE SEQUENCE [LARGE SCALE GENOMIC DNA]</scope>
    <source>
        <strain evidence="8 9">C115</strain>
    </source>
</reference>
<dbReference type="PRINTS" id="PR00035">
    <property type="entry name" value="HTHGNTR"/>
</dbReference>
<keyword evidence="3" id="KW-0805">Transcription regulation</keyword>